<accession>A0ABU1VKV3</accession>
<proteinExistence type="predicted"/>
<keyword evidence="5" id="KW-1185">Reference proteome</keyword>
<dbReference type="Gene3D" id="3.30.700.10">
    <property type="entry name" value="Glycoprotein, Type 4 Pilin"/>
    <property type="match status" value="1"/>
</dbReference>
<keyword evidence="1" id="KW-0488">Methylation</keyword>
<dbReference type="Pfam" id="PF07963">
    <property type="entry name" value="N_methyl"/>
    <property type="match status" value="1"/>
</dbReference>
<sequence>MQRGFTLIELMIVVIVIAVLAAIAIPNYLEQSKKGRRADAVRAMGAYQLELERWRAENPSYANCSGSPCGSGTYPTAPTSEFYTVPANGITASATAYSITLQPSGKQAGDRCGNLEGNNSDKQKPAWSGAADCNQ</sequence>
<dbReference type="PROSITE" id="PS00409">
    <property type="entry name" value="PROKAR_NTER_METHYL"/>
    <property type="match status" value="1"/>
</dbReference>
<keyword evidence="3" id="KW-0472">Membrane</keyword>
<name>A0ABU1VKV3_9GAMM</name>
<feature type="region of interest" description="Disordered" evidence="2">
    <location>
        <begin position="103"/>
        <end position="135"/>
    </location>
</feature>
<dbReference type="Proteomes" id="UP001267878">
    <property type="component" value="Unassembled WGS sequence"/>
</dbReference>
<reference evidence="4 5" key="1">
    <citation type="submission" date="2023-07" db="EMBL/GenBank/DDBJ databases">
        <title>Sorghum-associated microbial communities from plants grown in Nebraska, USA.</title>
        <authorList>
            <person name="Schachtman D."/>
        </authorList>
    </citation>
    <scope>NUCLEOTIDE SEQUENCE [LARGE SCALE GENOMIC DNA]</scope>
    <source>
        <strain evidence="4 5">BE187</strain>
    </source>
</reference>
<protein>
    <submittedName>
        <fullName evidence="4">Type IV pilus assembly protein PilE</fullName>
    </submittedName>
</protein>
<evidence type="ECO:0000313" key="4">
    <source>
        <dbReference type="EMBL" id="MDR7098091.1"/>
    </source>
</evidence>
<dbReference type="PRINTS" id="PR00813">
    <property type="entry name" value="BCTERIALGSPG"/>
</dbReference>
<dbReference type="RefSeq" id="WP_310051601.1">
    <property type="nucleotide sequence ID" value="NZ_JAVDVW010000001.1"/>
</dbReference>
<dbReference type="EMBL" id="JAVDVW010000001">
    <property type="protein sequence ID" value="MDR7098091.1"/>
    <property type="molecule type" value="Genomic_DNA"/>
</dbReference>
<dbReference type="InterPro" id="IPR031982">
    <property type="entry name" value="PilE-like"/>
</dbReference>
<dbReference type="InterPro" id="IPR012902">
    <property type="entry name" value="N_methyl_site"/>
</dbReference>
<dbReference type="InterPro" id="IPR045584">
    <property type="entry name" value="Pilin-like"/>
</dbReference>
<keyword evidence="3" id="KW-0812">Transmembrane</keyword>
<dbReference type="InterPro" id="IPR000983">
    <property type="entry name" value="Bac_GSPG_pilin"/>
</dbReference>
<dbReference type="SUPFAM" id="SSF54523">
    <property type="entry name" value="Pili subunits"/>
    <property type="match status" value="1"/>
</dbReference>
<evidence type="ECO:0000256" key="1">
    <source>
        <dbReference type="ARBA" id="ARBA00022481"/>
    </source>
</evidence>
<dbReference type="Pfam" id="PF16732">
    <property type="entry name" value="ComP_DUS"/>
    <property type="match status" value="1"/>
</dbReference>
<dbReference type="NCBIfam" id="TIGR02532">
    <property type="entry name" value="IV_pilin_GFxxxE"/>
    <property type="match status" value="1"/>
</dbReference>
<evidence type="ECO:0000256" key="3">
    <source>
        <dbReference type="SAM" id="Phobius"/>
    </source>
</evidence>
<evidence type="ECO:0000256" key="2">
    <source>
        <dbReference type="SAM" id="MobiDB-lite"/>
    </source>
</evidence>
<dbReference type="PANTHER" id="PTHR30093">
    <property type="entry name" value="GENERAL SECRETION PATHWAY PROTEIN G"/>
    <property type="match status" value="1"/>
</dbReference>
<comment type="caution">
    <text evidence="4">The sequence shown here is derived from an EMBL/GenBank/DDBJ whole genome shotgun (WGS) entry which is preliminary data.</text>
</comment>
<dbReference type="PANTHER" id="PTHR30093:SF47">
    <property type="entry name" value="TYPE IV PILUS NON-CORE MINOR PILIN PILE"/>
    <property type="match status" value="1"/>
</dbReference>
<gene>
    <name evidence="4" type="ORF">J2X04_000438</name>
</gene>
<keyword evidence="3" id="KW-1133">Transmembrane helix</keyword>
<feature type="transmembrane region" description="Helical" evidence="3">
    <location>
        <begin position="6"/>
        <end position="29"/>
    </location>
</feature>
<organism evidence="4 5">
    <name type="scientific">Agrilutibacter niabensis</name>
    <dbReference type="NCBI Taxonomy" id="380628"/>
    <lineage>
        <taxon>Bacteria</taxon>
        <taxon>Pseudomonadati</taxon>
        <taxon>Pseudomonadota</taxon>
        <taxon>Gammaproteobacteria</taxon>
        <taxon>Lysobacterales</taxon>
        <taxon>Lysobacteraceae</taxon>
        <taxon>Agrilutibacter</taxon>
    </lineage>
</organism>
<evidence type="ECO:0000313" key="5">
    <source>
        <dbReference type="Proteomes" id="UP001267878"/>
    </source>
</evidence>